<name>A0ABP6UL86_9FLAO</name>
<gene>
    <name evidence="2" type="ORF">GCM10022393_26220</name>
</gene>
<reference evidence="3" key="1">
    <citation type="journal article" date="2019" name="Int. J. Syst. Evol. Microbiol.">
        <title>The Global Catalogue of Microorganisms (GCM) 10K type strain sequencing project: providing services to taxonomists for standard genome sequencing and annotation.</title>
        <authorList>
            <consortium name="The Broad Institute Genomics Platform"/>
            <consortium name="The Broad Institute Genome Sequencing Center for Infectious Disease"/>
            <person name="Wu L."/>
            <person name="Ma J."/>
        </authorList>
    </citation>
    <scope>NUCLEOTIDE SEQUENCE [LARGE SCALE GENOMIC DNA]</scope>
    <source>
        <strain evidence="3">JCM 17106</strain>
    </source>
</reference>
<dbReference type="Pfam" id="PF00027">
    <property type="entry name" value="cNMP_binding"/>
    <property type="match status" value="1"/>
</dbReference>
<accession>A0ABP6UL86</accession>
<dbReference type="Gene3D" id="2.60.120.10">
    <property type="entry name" value="Jelly Rolls"/>
    <property type="match status" value="1"/>
</dbReference>
<comment type="caution">
    <text evidence="2">The sequence shown here is derived from an EMBL/GenBank/DDBJ whole genome shotgun (WGS) entry which is preliminary data.</text>
</comment>
<organism evidence="2 3">
    <name type="scientific">Aquimarina addita</name>
    <dbReference type="NCBI Taxonomy" id="870485"/>
    <lineage>
        <taxon>Bacteria</taxon>
        <taxon>Pseudomonadati</taxon>
        <taxon>Bacteroidota</taxon>
        <taxon>Flavobacteriia</taxon>
        <taxon>Flavobacteriales</taxon>
        <taxon>Flavobacteriaceae</taxon>
        <taxon>Aquimarina</taxon>
    </lineage>
</organism>
<proteinExistence type="predicted"/>
<dbReference type="InterPro" id="IPR000595">
    <property type="entry name" value="cNMP-bd_dom"/>
</dbReference>
<dbReference type="InterPro" id="IPR014710">
    <property type="entry name" value="RmlC-like_jellyroll"/>
</dbReference>
<dbReference type="SUPFAM" id="SSF51206">
    <property type="entry name" value="cAMP-binding domain-like"/>
    <property type="match status" value="1"/>
</dbReference>
<evidence type="ECO:0000313" key="3">
    <source>
        <dbReference type="Proteomes" id="UP001500459"/>
    </source>
</evidence>
<sequence>MYQPIIRHIRQYVHPSEGEIHLFVSKLSKISLARKKFLLQPGAHIKHEYFVIKGCLKAYYLDAKGNRHIIQFAIENWWVGDFDAFYNDVPSKLHIESIESSTLFSISYDDLQELFITAPIFERYFRILVTSAFIAQRKRILSSLEKDTKQRYLEFCKTYPNIEDRVPNYDIANYLGVSAESISRIRRKMKSNPVY</sequence>
<dbReference type="EMBL" id="BAABCW010000010">
    <property type="protein sequence ID" value="GAA3511200.1"/>
    <property type="molecule type" value="Genomic_DNA"/>
</dbReference>
<dbReference type="CDD" id="cd00038">
    <property type="entry name" value="CAP_ED"/>
    <property type="match status" value="1"/>
</dbReference>
<evidence type="ECO:0000259" key="1">
    <source>
        <dbReference type="Pfam" id="PF00027"/>
    </source>
</evidence>
<feature type="domain" description="Cyclic nucleotide-binding" evidence="1">
    <location>
        <begin position="31"/>
        <end position="115"/>
    </location>
</feature>
<dbReference type="Proteomes" id="UP001500459">
    <property type="component" value="Unassembled WGS sequence"/>
</dbReference>
<evidence type="ECO:0000313" key="2">
    <source>
        <dbReference type="EMBL" id="GAA3511200.1"/>
    </source>
</evidence>
<protein>
    <submittedName>
        <fullName evidence="2">Crp/Fnr family transcriptional regulator</fullName>
    </submittedName>
</protein>
<keyword evidence="3" id="KW-1185">Reference proteome</keyword>
<dbReference type="InterPro" id="IPR018490">
    <property type="entry name" value="cNMP-bd_dom_sf"/>
</dbReference>